<evidence type="ECO:0000256" key="1">
    <source>
        <dbReference type="ARBA" id="ARBA00004123"/>
    </source>
</evidence>
<keyword evidence="23" id="KW-0406">Ion transport</keyword>
<dbReference type="GO" id="GO:0007165">
    <property type="term" value="P:signal transduction"/>
    <property type="evidence" value="ECO:0007669"/>
    <property type="project" value="InterPro"/>
</dbReference>
<dbReference type="GO" id="GO:0008270">
    <property type="term" value="F:zinc ion binding"/>
    <property type="evidence" value="ECO:0007669"/>
    <property type="project" value="UniProtKB-KW"/>
</dbReference>
<keyword evidence="17" id="KW-0221">Differentiation</keyword>
<dbReference type="SUPFAM" id="SSF57889">
    <property type="entry name" value="Cysteine-rich domain"/>
    <property type="match status" value="1"/>
</dbReference>
<evidence type="ECO:0000256" key="16">
    <source>
        <dbReference type="ARBA" id="ARBA00022771"/>
    </source>
</evidence>
<evidence type="ECO:0000256" key="33">
    <source>
        <dbReference type="SAM" id="MobiDB-lite"/>
    </source>
</evidence>
<keyword evidence="16" id="KW-0863">Zinc-finger</keyword>
<dbReference type="GO" id="GO:0007283">
    <property type="term" value="P:spermatogenesis"/>
    <property type="evidence" value="ECO:0007669"/>
    <property type="project" value="UniProtKB-KW"/>
</dbReference>
<dbReference type="Gene3D" id="1.10.555.10">
    <property type="entry name" value="Rho GTPase activation protein"/>
    <property type="match status" value="1"/>
</dbReference>
<comment type="subcellular location">
    <subcellularLocation>
        <location evidence="4">Cell membrane</location>
        <topology evidence="4">Peripheral membrane protein</topology>
        <orientation evidence="4">Cytoplasmic side</orientation>
    </subcellularLocation>
    <subcellularLocation>
        <location evidence="6">Cleavage furrow</location>
    </subcellularLocation>
    <subcellularLocation>
        <location evidence="2">Cytoplasm</location>
        <location evidence="2">Cytoskeleton</location>
        <location evidence="2">Spindle</location>
    </subcellularLocation>
    <subcellularLocation>
        <location evidence="3">Cytoplasmic vesicle</location>
        <location evidence="3">Secretory vesicle</location>
        <location evidence="3">Acrosome</location>
    </subcellularLocation>
    <subcellularLocation>
        <location evidence="5">Midbody</location>
        <location evidence="5">Midbody ring</location>
    </subcellularLocation>
    <subcellularLocation>
        <location evidence="1">Nucleus</location>
    </subcellularLocation>
</comment>
<dbReference type="SMART" id="SM00324">
    <property type="entry name" value="RhoGAP"/>
    <property type="match status" value="1"/>
</dbReference>
<dbReference type="PROSITE" id="PS50238">
    <property type="entry name" value="RHOGAP"/>
    <property type="match status" value="1"/>
</dbReference>
<keyword evidence="15" id="KW-0479">Metal-binding</keyword>
<keyword evidence="7" id="KW-0813">Transport</keyword>
<feature type="compositionally biased region" description="Pro residues" evidence="33">
    <location>
        <begin position="1607"/>
        <end position="1622"/>
    </location>
</feature>
<keyword evidence="27" id="KW-0539">Nucleus</keyword>
<feature type="domain" description="Rho-GAP" evidence="35">
    <location>
        <begin position="248"/>
        <end position="441"/>
    </location>
</feature>
<dbReference type="Pfam" id="PF00620">
    <property type="entry name" value="RhoGAP"/>
    <property type="match status" value="1"/>
</dbReference>
<dbReference type="SUPFAM" id="SSF48350">
    <property type="entry name" value="GTPase activation domain, GAP"/>
    <property type="match status" value="1"/>
</dbReference>
<dbReference type="InterPro" id="IPR000198">
    <property type="entry name" value="RhoGAP_dom"/>
</dbReference>
<dbReference type="GO" id="GO:0005819">
    <property type="term" value="C:spindle"/>
    <property type="evidence" value="ECO:0007669"/>
    <property type="project" value="UniProtKB-SubCell"/>
</dbReference>
<dbReference type="GO" id="GO:0005096">
    <property type="term" value="F:GTPase activator activity"/>
    <property type="evidence" value="ECO:0007669"/>
    <property type="project" value="UniProtKB-KW"/>
</dbReference>
<feature type="compositionally biased region" description="Polar residues" evidence="33">
    <location>
        <begin position="1267"/>
        <end position="1279"/>
    </location>
</feature>
<evidence type="ECO:0000256" key="26">
    <source>
        <dbReference type="ARBA" id="ARBA00023212"/>
    </source>
</evidence>
<dbReference type="InterPro" id="IPR026163">
    <property type="entry name" value="Nckap5l"/>
</dbReference>
<keyword evidence="8" id="KW-0343">GTPase activation</keyword>
<dbReference type="GO" id="GO:0006811">
    <property type="term" value="P:monoatomic ion transport"/>
    <property type="evidence" value="ECO:0007669"/>
    <property type="project" value="UniProtKB-KW"/>
</dbReference>
<dbReference type="Proteomes" id="UP000011518">
    <property type="component" value="Unassembled WGS sequence"/>
</dbReference>
<dbReference type="InterPro" id="IPR002219">
    <property type="entry name" value="PKC_DAG/PE"/>
</dbReference>
<dbReference type="FunCoup" id="L8Y373">
    <property type="interactions" value="423"/>
</dbReference>
<dbReference type="InterPro" id="IPR046349">
    <property type="entry name" value="C1-like_sf"/>
</dbReference>
<evidence type="ECO:0000256" key="6">
    <source>
        <dbReference type="ARBA" id="ARBA00004626"/>
    </source>
</evidence>
<dbReference type="GO" id="GO:0005634">
    <property type="term" value="C:nucleus"/>
    <property type="evidence" value="ECO:0007669"/>
    <property type="project" value="UniProtKB-SubCell"/>
</dbReference>
<keyword evidence="25" id="KW-0472">Membrane</keyword>
<evidence type="ECO:0000256" key="27">
    <source>
        <dbReference type="ARBA" id="ARBA00023242"/>
    </source>
</evidence>
<evidence type="ECO:0000256" key="12">
    <source>
        <dbReference type="ARBA" id="ARBA00022499"/>
    </source>
</evidence>
<feature type="region of interest" description="Disordered" evidence="33">
    <location>
        <begin position="1238"/>
        <end position="1339"/>
    </location>
</feature>
<evidence type="ECO:0000256" key="25">
    <source>
        <dbReference type="ARBA" id="ARBA00023136"/>
    </source>
</evidence>
<evidence type="ECO:0000256" key="22">
    <source>
        <dbReference type="ARBA" id="ARBA00023054"/>
    </source>
</evidence>
<proteinExistence type="predicted"/>
<dbReference type="GO" id="GO:0001578">
    <property type="term" value="P:microtubule bundle formation"/>
    <property type="evidence" value="ECO:0007669"/>
    <property type="project" value="TreeGrafter"/>
</dbReference>
<evidence type="ECO:0000256" key="11">
    <source>
        <dbReference type="ARBA" id="ARBA00022490"/>
    </source>
</evidence>
<dbReference type="PANTHER" id="PTHR21740:SF3">
    <property type="entry name" value="NCK-ASSOCIATED PROTEIN 5-LIKE"/>
    <property type="match status" value="1"/>
</dbReference>
<keyword evidence="13" id="KW-0597">Phosphoprotein</keyword>
<protein>
    <recommendedName>
        <fullName evidence="30">Rac GTPase-activating protein 1</fullName>
    </recommendedName>
    <alternativeName>
        <fullName evidence="31">Male germ cell RacGap</fullName>
    </alternativeName>
</protein>
<keyword evidence="10" id="KW-1003">Cell membrane</keyword>
<dbReference type="GO" id="GO:0008289">
    <property type="term" value="F:lipid binding"/>
    <property type="evidence" value="ECO:0007669"/>
    <property type="project" value="UniProtKB-KW"/>
</dbReference>
<keyword evidence="37" id="KW-1185">Reference proteome</keyword>
<feature type="compositionally biased region" description="Basic and acidic residues" evidence="33">
    <location>
        <begin position="1389"/>
        <end position="1398"/>
    </location>
</feature>
<feature type="coiled-coil region" evidence="32">
    <location>
        <begin position="58"/>
        <end position="106"/>
    </location>
</feature>
<evidence type="ECO:0000256" key="20">
    <source>
        <dbReference type="ARBA" id="ARBA00022871"/>
    </source>
</evidence>
<feature type="coiled-coil region" evidence="32">
    <location>
        <begin position="536"/>
        <end position="563"/>
    </location>
</feature>
<keyword evidence="29" id="KW-0968">Cytoplasmic vesicle</keyword>
<evidence type="ECO:0000313" key="37">
    <source>
        <dbReference type="Proteomes" id="UP000011518"/>
    </source>
</evidence>
<evidence type="ECO:0000256" key="18">
    <source>
        <dbReference type="ARBA" id="ARBA00022833"/>
    </source>
</evidence>
<evidence type="ECO:0000313" key="36">
    <source>
        <dbReference type="EMBL" id="ELV10863.1"/>
    </source>
</evidence>
<dbReference type="eggNOG" id="ENOG502RB0P">
    <property type="taxonomic scope" value="Eukaryota"/>
</dbReference>
<evidence type="ECO:0000256" key="31">
    <source>
        <dbReference type="ARBA" id="ARBA00075869"/>
    </source>
</evidence>
<gene>
    <name evidence="36" type="ORF">TREES_T100013770</name>
</gene>
<dbReference type="FunFam" id="1.10.555.10:FF:000034">
    <property type="entry name" value="Rac GTPase-activating protein 1"/>
    <property type="match status" value="1"/>
</dbReference>
<feature type="compositionally biased region" description="Low complexity" evidence="33">
    <location>
        <begin position="977"/>
        <end position="991"/>
    </location>
</feature>
<evidence type="ECO:0000256" key="28">
    <source>
        <dbReference type="ARBA" id="ARBA00023306"/>
    </source>
</evidence>
<feature type="region of interest" description="Disordered" evidence="33">
    <location>
        <begin position="807"/>
        <end position="1224"/>
    </location>
</feature>
<keyword evidence="14" id="KW-0132">Cell division</keyword>
<evidence type="ECO:0000259" key="35">
    <source>
        <dbReference type="PROSITE" id="PS50238"/>
    </source>
</evidence>
<dbReference type="GO" id="GO:0007019">
    <property type="term" value="P:microtubule depolymerization"/>
    <property type="evidence" value="ECO:0007669"/>
    <property type="project" value="TreeGrafter"/>
</dbReference>
<evidence type="ECO:0000256" key="4">
    <source>
        <dbReference type="ARBA" id="ARBA00004413"/>
    </source>
</evidence>
<feature type="compositionally biased region" description="Basic and acidic residues" evidence="33">
    <location>
        <begin position="1489"/>
        <end position="1506"/>
    </location>
</feature>
<feature type="region of interest" description="Disordered" evidence="33">
    <location>
        <begin position="724"/>
        <end position="774"/>
    </location>
</feature>
<evidence type="ECO:0000256" key="21">
    <source>
        <dbReference type="ARBA" id="ARBA00022990"/>
    </source>
</evidence>
<keyword evidence="18" id="KW-0862">Zinc</keyword>
<keyword evidence="20" id="KW-0744">Spermatogenesis</keyword>
<organism evidence="36 37">
    <name type="scientific">Tupaia chinensis</name>
    <name type="common">Chinese tree shrew</name>
    <name type="synonym">Tupaia belangeri chinensis</name>
    <dbReference type="NCBI Taxonomy" id="246437"/>
    <lineage>
        <taxon>Eukaryota</taxon>
        <taxon>Metazoa</taxon>
        <taxon>Chordata</taxon>
        <taxon>Craniata</taxon>
        <taxon>Vertebrata</taxon>
        <taxon>Euteleostomi</taxon>
        <taxon>Mammalia</taxon>
        <taxon>Eutheria</taxon>
        <taxon>Euarchontoglires</taxon>
        <taxon>Scandentia</taxon>
        <taxon>Tupaiidae</taxon>
        <taxon>Tupaia</taxon>
    </lineage>
</organism>
<evidence type="ECO:0000259" key="34">
    <source>
        <dbReference type="PROSITE" id="PS50081"/>
    </source>
</evidence>
<evidence type="ECO:0000256" key="30">
    <source>
        <dbReference type="ARBA" id="ARBA00067896"/>
    </source>
</evidence>
<keyword evidence="11" id="KW-0963">Cytoplasm</keyword>
<evidence type="ECO:0000256" key="17">
    <source>
        <dbReference type="ARBA" id="ARBA00022782"/>
    </source>
</evidence>
<dbReference type="Gene3D" id="3.30.60.20">
    <property type="match status" value="1"/>
</dbReference>
<evidence type="ECO:0000256" key="23">
    <source>
        <dbReference type="ARBA" id="ARBA00023065"/>
    </source>
</evidence>
<dbReference type="STRING" id="246437.L8Y373"/>
<feature type="compositionally biased region" description="Polar residues" evidence="33">
    <location>
        <begin position="1690"/>
        <end position="1701"/>
    </location>
</feature>
<evidence type="ECO:0000256" key="32">
    <source>
        <dbReference type="SAM" id="Coils"/>
    </source>
</evidence>
<dbReference type="PROSITE" id="PS50081">
    <property type="entry name" value="ZF_DAG_PE_2"/>
    <property type="match status" value="1"/>
</dbReference>
<name>L8Y373_TUPCH</name>
<feature type="compositionally biased region" description="Low complexity" evidence="33">
    <location>
        <begin position="1096"/>
        <end position="1108"/>
    </location>
</feature>
<dbReference type="EMBL" id="KB366456">
    <property type="protein sequence ID" value="ELV10863.1"/>
    <property type="molecule type" value="Genomic_DNA"/>
</dbReference>
<keyword evidence="12" id="KW-1017">Isopeptide bond</keyword>
<evidence type="ECO:0000256" key="8">
    <source>
        <dbReference type="ARBA" id="ARBA00022468"/>
    </source>
</evidence>
<accession>L8Y373</accession>
<feature type="compositionally biased region" description="Polar residues" evidence="33">
    <location>
        <begin position="737"/>
        <end position="747"/>
    </location>
</feature>
<evidence type="ECO:0000256" key="15">
    <source>
        <dbReference type="ARBA" id="ARBA00022723"/>
    </source>
</evidence>
<evidence type="ECO:0000256" key="7">
    <source>
        <dbReference type="ARBA" id="ARBA00022448"/>
    </source>
</evidence>
<dbReference type="Pfam" id="PF15246">
    <property type="entry name" value="NCKAP5"/>
    <property type="match status" value="1"/>
</dbReference>
<evidence type="ECO:0000256" key="2">
    <source>
        <dbReference type="ARBA" id="ARBA00004186"/>
    </source>
</evidence>
<dbReference type="GO" id="GO:0051301">
    <property type="term" value="P:cell division"/>
    <property type="evidence" value="ECO:0007669"/>
    <property type="project" value="UniProtKB-KW"/>
</dbReference>
<feature type="region of interest" description="Disordered" evidence="33">
    <location>
        <begin position="1486"/>
        <end position="1823"/>
    </location>
</feature>
<keyword evidence="22 32" id="KW-0175">Coiled coil</keyword>
<evidence type="ECO:0000256" key="29">
    <source>
        <dbReference type="ARBA" id="ARBA00023329"/>
    </source>
</evidence>
<dbReference type="GO" id="GO:0032154">
    <property type="term" value="C:cleavage furrow"/>
    <property type="evidence" value="ECO:0007669"/>
    <property type="project" value="UniProtKB-SubCell"/>
</dbReference>
<reference evidence="37" key="2">
    <citation type="journal article" date="2013" name="Nat. Commun.">
        <title>Genome of the Chinese tree shrew.</title>
        <authorList>
            <person name="Fan Y."/>
            <person name="Huang Z.Y."/>
            <person name="Cao C.C."/>
            <person name="Chen C.S."/>
            <person name="Chen Y.X."/>
            <person name="Fan D.D."/>
            <person name="He J."/>
            <person name="Hou H.L."/>
            <person name="Hu L."/>
            <person name="Hu X.T."/>
            <person name="Jiang X.T."/>
            <person name="Lai R."/>
            <person name="Lang Y.S."/>
            <person name="Liang B."/>
            <person name="Liao S.G."/>
            <person name="Mu D."/>
            <person name="Ma Y.Y."/>
            <person name="Niu Y.Y."/>
            <person name="Sun X.Q."/>
            <person name="Xia J.Q."/>
            <person name="Xiao J."/>
            <person name="Xiong Z.Q."/>
            <person name="Xu L."/>
            <person name="Yang L."/>
            <person name="Zhang Y."/>
            <person name="Zhao W."/>
            <person name="Zhao X.D."/>
            <person name="Zheng Y.T."/>
            <person name="Zhou J.M."/>
            <person name="Zhu Y.B."/>
            <person name="Zhang G.J."/>
            <person name="Wang J."/>
            <person name="Yao Y.G."/>
        </authorList>
    </citation>
    <scope>NUCLEOTIDE SEQUENCE [LARGE SCALE GENOMIC DNA]</scope>
</reference>
<dbReference type="GO" id="GO:0030154">
    <property type="term" value="P:cell differentiation"/>
    <property type="evidence" value="ECO:0007669"/>
    <property type="project" value="UniProtKB-KW"/>
</dbReference>
<feature type="region of interest" description="Disordered" evidence="33">
    <location>
        <begin position="1442"/>
        <end position="1471"/>
    </location>
</feature>
<keyword evidence="28" id="KW-0131">Cell cycle</keyword>
<keyword evidence="26" id="KW-0206">Cytoskeleton</keyword>
<dbReference type="GO" id="GO:0035371">
    <property type="term" value="C:microtubule plus-end"/>
    <property type="evidence" value="ECO:0007669"/>
    <property type="project" value="TreeGrafter"/>
</dbReference>
<evidence type="ECO:0000256" key="9">
    <source>
        <dbReference type="ARBA" id="ARBA00022473"/>
    </source>
</evidence>
<keyword evidence="19" id="KW-0832">Ubl conjugation</keyword>
<feature type="compositionally biased region" description="Polar residues" evidence="33">
    <location>
        <begin position="883"/>
        <end position="893"/>
    </location>
</feature>
<reference evidence="37" key="1">
    <citation type="submission" date="2012-07" db="EMBL/GenBank/DDBJ databases">
        <title>Genome of the Chinese tree shrew, a rising model animal genetically related to primates.</title>
        <authorList>
            <person name="Zhang G."/>
            <person name="Fan Y."/>
            <person name="Yao Y."/>
            <person name="Huang Z."/>
        </authorList>
    </citation>
    <scope>NUCLEOTIDE SEQUENCE [LARGE SCALE GENOMIC DNA]</scope>
</reference>
<feature type="compositionally biased region" description="Low complexity" evidence="33">
    <location>
        <begin position="1802"/>
        <end position="1823"/>
    </location>
</feature>
<evidence type="ECO:0000256" key="10">
    <source>
        <dbReference type="ARBA" id="ARBA00022475"/>
    </source>
</evidence>
<dbReference type="InParanoid" id="L8Y373"/>
<keyword evidence="9" id="KW-0217">Developmental protein</keyword>
<dbReference type="CDD" id="cd20821">
    <property type="entry name" value="C1_MgcRacGAP"/>
    <property type="match status" value="1"/>
</dbReference>
<evidence type="ECO:0000256" key="13">
    <source>
        <dbReference type="ARBA" id="ARBA00022553"/>
    </source>
</evidence>
<evidence type="ECO:0000256" key="3">
    <source>
        <dbReference type="ARBA" id="ARBA00004218"/>
    </source>
</evidence>
<dbReference type="GO" id="GO:0090543">
    <property type="term" value="C:Flemming body"/>
    <property type="evidence" value="ECO:0007669"/>
    <property type="project" value="UniProtKB-SubCell"/>
</dbReference>
<keyword evidence="24" id="KW-0446">Lipid-binding</keyword>
<evidence type="ECO:0000256" key="19">
    <source>
        <dbReference type="ARBA" id="ARBA00022843"/>
    </source>
</evidence>
<keyword evidence="21" id="KW-0007">Acetylation</keyword>
<dbReference type="InterPro" id="IPR032769">
    <property type="entry name" value="NCKAP5_C"/>
</dbReference>
<feature type="domain" description="Phorbol-ester/DAG-type" evidence="34">
    <location>
        <begin position="182"/>
        <end position="234"/>
    </location>
</feature>
<dbReference type="InterPro" id="IPR008936">
    <property type="entry name" value="Rho_GTPase_activation_prot"/>
</dbReference>
<dbReference type="GO" id="GO:0001669">
    <property type="term" value="C:acrosomal vesicle"/>
    <property type="evidence" value="ECO:0007669"/>
    <property type="project" value="UniProtKB-SubCell"/>
</dbReference>
<dbReference type="FunFam" id="3.30.60.20:FF:000033">
    <property type="entry name" value="Rac GTPase-activating protein 1"/>
    <property type="match status" value="1"/>
</dbReference>
<feature type="region of interest" description="Disordered" evidence="33">
    <location>
        <begin position="1387"/>
        <end position="1410"/>
    </location>
</feature>
<evidence type="ECO:0000256" key="24">
    <source>
        <dbReference type="ARBA" id="ARBA00023121"/>
    </source>
</evidence>
<feature type="region of interest" description="Disordered" evidence="33">
    <location>
        <begin position="511"/>
        <end position="533"/>
    </location>
</feature>
<evidence type="ECO:0000256" key="5">
    <source>
        <dbReference type="ARBA" id="ARBA00004476"/>
    </source>
</evidence>
<evidence type="ECO:0000256" key="14">
    <source>
        <dbReference type="ARBA" id="ARBA00022618"/>
    </source>
</evidence>
<dbReference type="PANTHER" id="PTHR21740">
    <property type="entry name" value="NCK-ASSOCIATED PROTEIN 5"/>
    <property type="match status" value="1"/>
</dbReference>
<sequence length="1823" mass="194924">MDTTMLNLRNLFEQLVRRVEILSEGNELPFIQLAKDFEDFRKKWQKTEQELGKCKDLLMKVETERSALDVKLKHARNQVDVEIKRRQRAEADCEKLERQIQLIREMLMCDTSGSIQLSEEQKSALAFLNRGQPSNANAGNKRLSTIDESGSILSDISFDKTDESLRSNSRQFIDGPPGPIKKTRSIGSTVDQVIKPESCVPCGKRIKFGKLSLKCRDCRVVSHPECRDRCPLPCIPTLLGTPVKIGEGMLADFVSQTSPMIPSIVVHCVNEIEQRGLTETGLYRISGCDRTVKELKEKFLRVKTVPLLSKVDDIHAICSLLKDFLRNLKEPLLTFRLNKTFMEAAEITDEDNSIAAMYQAVGELPQANRDTLAFLMIHLQRVAQSPSTKMDVANLAKVFGPTIVAHAVPNPDPMTMVQDIKRQPKVERLLSLPLEYWSQFMMVEQENIDPLHVIENSNAFSTPQTPDVKGSSSSYESGFPTGHHELFTTFSWDDQKVRRVFIRKGLMSEAMDQTAGAPGNPRPGEGGDGSMEPDTCQELLHRLRELEAENSALAQANENQRETYERCLDEVSGDLREECIKLKKRVFDLERQNQMLSALFQQKLQLTTGSLPQVCWEQQLRPGGPGPPATPPPALDALSPFLRKKAQILEVLRALEETDPLLLCSPATPWQPPGQGPISPEPINGELCGPPQTEPAPWAPYLLVGPGSLGGLLRWERLLGGLGEEEGTGRPWGPSRATPQAQGTSSGPHCAPGSSSSSSSDEAGDPNEAPSPDTLLGALARKQLNLGQLLEDTESYLQAFLAGAAGPLNGDHPGSGQPSSPDRGPPQLSKPKGLPKSPWGGGTPEAHRPGFGATSDCQGPLPFLSMFVGAGDAPLGLRPGHPHSSSQVKSQLQIGPPSPGEAQQPLLPSPARGLKFLKLPPASEKVPSPGGPQLSPQLPRNSRIPCRNSGSDGSPSPLLARRGLGGGELSPEGAQGLPTSPLPSSTTPDSTQLRPPQSALSASLSPGPVGSPCYENILDLSRSTFRGPSPEPPPSPLQVPTYPQLTLEVPQAPEGLRSPGVPPSPCLPESCPYGIPQEKSSDKAGSESPHPGRRTPSGSSKKPSQGSGRRPGDPGYTPLRDRLAALGKLKTGSEGPLGPEKNGLPARPGTEKARGSGRGGESTGDMVLPRPPEQSEAKGALRGAVALGTSSLKQQEPGLGGDPGARVYSSHSMGARVDLEPVSPRSCLTKVELAKSRLAGALCPQVPRTPAKVPTSAPSLGKPNKSPHGSPTKLPSKSPTKVVPRLPAPPVTKEPPKPDKGKGLPWADCGGTPAQPPLPVPGPTDPSQGPEGPAPHSAIEEKVMKGIEENVLRLQGQERAPGTEAKHRNTSSIASWFGLKKSKLPALNRRTEATKTKEGASGGSPLRKEVKMEARKLEAESLNISKLMAKAEDLRRALEEEKAYLSSRARPRPGGPAPGPSTGLGQVQGQLAGMYQGADTFMQQLLNRVDGKELPPKSWREPKPEYGDFQPVSSAPKSPWPASGPRNGLVGPLQGCGKPGKLSSEPGRREELPTEDGLAEPVPTAHFTACGSLTRTLDSGIGTFPPPDHGSSGTPSKNLPKTKPPRLEPPPGVPPSRPPPLTKVPRRAHTLEREVPGIEELLVSGRHPSMPAFPALLTAAPGHRGHPTCTDDPCEDPGPPPPVQLAKNWTFPNTRTASSSADPYLCPPRQLEGLPRTSMYPIRVGRMHPQAQGSPTGPRVGEDLPPKLPLLCQALPVDRKRSLEPSRPAPTPPGPAFGGSRTPSTSDMGEEGRVASGGPPGLETSESLSDSLYDSLSSCGSQG</sequence>
<dbReference type="CDD" id="cd04382">
    <property type="entry name" value="RhoGAP_MgcRacGAP"/>
    <property type="match status" value="1"/>
</dbReference>
<feature type="compositionally biased region" description="Pro residues" evidence="33">
    <location>
        <begin position="1314"/>
        <end position="1324"/>
    </location>
</feature>